<dbReference type="GO" id="GO:0003677">
    <property type="term" value="F:DNA binding"/>
    <property type="evidence" value="ECO:0007669"/>
    <property type="project" value="UniProtKB-UniRule"/>
</dbReference>
<dbReference type="InterPro" id="IPR001867">
    <property type="entry name" value="OmpR/PhoB-type_DNA-bd"/>
</dbReference>
<sequence>MSCSCDSHIKNLRRKLQMLDARRIFIRAVYGVGYRWETASTRAGRPWAEHRMIINGWQSSDLPNVSRKLNKVHLNAC</sequence>
<organism evidence="5 7">
    <name type="scientific">Superficieibacter electus</name>
    <dbReference type="NCBI Taxonomy" id="2022662"/>
    <lineage>
        <taxon>Bacteria</taxon>
        <taxon>Pseudomonadati</taxon>
        <taxon>Pseudomonadota</taxon>
        <taxon>Gammaproteobacteria</taxon>
        <taxon>Enterobacterales</taxon>
        <taxon>Enterobacteriaceae</taxon>
        <taxon>Superficieibacter</taxon>
    </lineage>
</organism>
<feature type="DNA-binding region" description="OmpR/PhoB-type" evidence="2">
    <location>
        <begin position="1"/>
        <end position="38"/>
    </location>
</feature>
<dbReference type="InterPro" id="IPR036388">
    <property type="entry name" value="WH-like_DNA-bd_sf"/>
</dbReference>
<evidence type="ECO:0000256" key="1">
    <source>
        <dbReference type="ARBA" id="ARBA00023125"/>
    </source>
</evidence>
<dbReference type="GO" id="GO:0000160">
    <property type="term" value="P:phosphorelay signal transduction system"/>
    <property type="evidence" value="ECO:0007669"/>
    <property type="project" value="InterPro"/>
</dbReference>
<dbReference type="AlphaFoldDB" id="A0A2P5GJF7"/>
<proteinExistence type="predicted"/>
<dbReference type="Gene3D" id="1.10.10.10">
    <property type="entry name" value="Winged helix-like DNA-binding domain superfamily/Winged helix DNA-binding domain"/>
    <property type="match status" value="1"/>
</dbReference>
<evidence type="ECO:0000313" key="4">
    <source>
        <dbReference type="EMBL" id="POP41511.1"/>
    </source>
</evidence>
<gene>
    <name evidence="5" type="ORF">CHU32_22370</name>
    <name evidence="4" type="ORF">CHU33_22835</name>
</gene>
<dbReference type="SUPFAM" id="SSF46894">
    <property type="entry name" value="C-terminal effector domain of the bipartite response regulators"/>
    <property type="match status" value="1"/>
</dbReference>
<protein>
    <recommendedName>
        <fullName evidence="3">OmpR/PhoB-type domain-containing protein</fullName>
    </recommendedName>
</protein>
<accession>A0A2P5GJF7</accession>
<keyword evidence="1 2" id="KW-0238">DNA-binding</keyword>
<evidence type="ECO:0000256" key="2">
    <source>
        <dbReference type="PROSITE-ProRule" id="PRU01091"/>
    </source>
</evidence>
<dbReference type="Proteomes" id="UP000237073">
    <property type="component" value="Unassembled WGS sequence"/>
</dbReference>
<dbReference type="PROSITE" id="PS51755">
    <property type="entry name" value="OMPR_PHOB"/>
    <property type="match status" value="1"/>
</dbReference>
<dbReference type="EMBL" id="PQGE01000026">
    <property type="protein sequence ID" value="POP41511.1"/>
    <property type="molecule type" value="Genomic_DNA"/>
</dbReference>
<comment type="caution">
    <text evidence="5">The sequence shown here is derived from an EMBL/GenBank/DDBJ whole genome shotgun (WGS) entry which is preliminary data.</text>
</comment>
<name>A0A2P5GJF7_9ENTR</name>
<dbReference type="Proteomes" id="UP000247005">
    <property type="component" value="Unassembled WGS sequence"/>
</dbReference>
<keyword evidence="6" id="KW-1185">Reference proteome</keyword>
<evidence type="ECO:0000313" key="6">
    <source>
        <dbReference type="Proteomes" id="UP000237073"/>
    </source>
</evidence>
<evidence type="ECO:0000259" key="3">
    <source>
        <dbReference type="PROSITE" id="PS51755"/>
    </source>
</evidence>
<dbReference type="GO" id="GO:0006355">
    <property type="term" value="P:regulation of DNA-templated transcription"/>
    <property type="evidence" value="ECO:0007669"/>
    <property type="project" value="InterPro"/>
</dbReference>
<reference evidence="6 7" key="1">
    <citation type="submission" date="2018-01" db="EMBL/GenBank/DDBJ databases">
        <title>Superficieibacter electus gen. nov., sp. nov., an extended-spectrum beta-lactamase possessing member of the Enterobacteriaceae family, isolated from intensive care unit surfaces.</title>
        <authorList>
            <person name="Potter R.F."/>
            <person name="D'Souza A.W."/>
        </authorList>
    </citation>
    <scope>NUCLEOTIDE SEQUENCE [LARGE SCALE GENOMIC DNA]</scope>
    <source>
        <strain evidence="5 7">BP-1</strain>
        <strain evidence="4 6">BP-2</strain>
    </source>
</reference>
<dbReference type="InterPro" id="IPR016032">
    <property type="entry name" value="Sig_transdc_resp-reg_C-effctor"/>
</dbReference>
<evidence type="ECO:0000313" key="7">
    <source>
        <dbReference type="Proteomes" id="UP000247005"/>
    </source>
</evidence>
<dbReference type="EMBL" id="PQGD01000022">
    <property type="protein sequence ID" value="POP43952.1"/>
    <property type="molecule type" value="Genomic_DNA"/>
</dbReference>
<evidence type="ECO:0000313" key="5">
    <source>
        <dbReference type="EMBL" id="POP43952.1"/>
    </source>
</evidence>
<feature type="domain" description="OmpR/PhoB-type" evidence="3">
    <location>
        <begin position="1"/>
        <end position="38"/>
    </location>
</feature>
<dbReference type="OrthoDB" id="9802426at2"/>